<keyword evidence="1" id="KW-0147">Chitin-binding</keyword>
<keyword evidence="2" id="KW-0732">Signal</keyword>
<accession>A0A7R9CU92</accession>
<dbReference type="PANTHER" id="PTHR23301:SF0">
    <property type="entry name" value="CHITIN-BINDING TYPE-2 DOMAIN-CONTAINING PROTEIN-RELATED"/>
    <property type="match status" value="1"/>
</dbReference>
<feature type="region of interest" description="Disordered" evidence="6">
    <location>
        <begin position="190"/>
        <end position="213"/>
    </location>
</feature>
<sequence>MFNPENLKYVARITVFDASQQEVTVKYDHCSCQRRGRLIAGVSQTSGFDCPEEFGYYSHPSDCTQYYVCVFGGALLESCTGGLMYSHELQTCDWPRNVGCGSEGASATVSTVRVTDPRTRHTTPTGQSPSRSTSGALRIQNEQQKRQQQEEIAKHQLYADDLGPAEEIESDRQQRVYRGQPSILGQVARDRDGLRHKPISNTLSSGSGQGANREKNEVISFGNQQQSINTQYSYDKLTQDENRLTNETIPLPARKKRQVRFRMEVRCGLIHTSLFVYSDGYNLDSSFL</sequence>
<dbReference type="GO" id="GO:0008061">
    <property type="term" value="F:chitin binding"/>
    <property type="evidence" value="ECO:0007669"/>
    <property type="project" value="UniProtKB-KW"/>
</dbReference>
<dbReference type="SMART" id="SM00494">
    <property type="entry name" value="ChtBD2"/>
    <property type="match status" value="1"/>
</dbReference>
<dbReference type="PANTHER" id="PTHR23301">
    <property type="entry name" value="CHITIN BINDING PERITROPHIN-A"/>
    <property type="match status" value="1"/>
</dbReference>
<feature type="domain" description="Chitin-binding type-2" evidence="7">
    <location>
        <begin position="47"/>
        <end position="102"/>
    </location>
</feature>
<protein>
    <recommendedName>
        <fullName evidence="7">Chitin-binding type-2 domain-containing protein</fullName>
    </recommendedName>
</protein>
<dbReference type="AlphaFoldDB" id="A0A7R9CU92"/>
<name>A0A7R9CU92_TIMCR</name>
<evidence type="ECO:0000256" key="4">
    <source>
        <dbReference type="ARBA" id="ARBA00023157"/>
    </source>
</evidence>
<organism evidence="8">
    <name type="scientific">Timema cristinae</name>
    <name type="common">Walking stick</name>
    <dbReference type="NCBI Taxonomy" id="61476"/>
    <lineage>
        <taxon>Eukaryota</taxon>
        <taxon>Metazoa</taxon>
        <taxon>Ecdysozoa</taxon>
        <taxon>Arthropoda</taxon>
        <taxon>Hexapoda</taxon>
        <taxon>Insecta</taxon>
        <taxon>Pterygota</taxon>
        <taxon>Neoptera</taxon>
        <taxon>Polyneoptera</taxon>
        <taxon>Phasmatodea</taxon>
        <taxon>Timematodea</taxon>
        <taxon>Timematoidea</taxon>
        <taxon>Timematidae</taxon>
        <taxon>Timema</taxon>
    </lineage>
</organism>
<dbReference type="Gene3D" id="2.170.140.10">
    <property type="entry name" value="Chitin binding domain"/>
    <property type="match status" value="1"/>
</dbReference>
<dbReference type="Pfam" id="PF01607">
    <property type="entry name" value="CBM_14"/>
    <property type="match status" value="1"/>
</dbReference>
<evidence type="ECO:0000256" key="6">
    <source>
        <dbReference type="SAM" id="MobiDB-lite"/>
    </source>
</evidence>
<keyword evidence="4" id="KW-1015">Disulfide bond</keyword>
<dbReference type="InterPro" id="IPR051940">
    <property type="entry name" value="Chitin_bind-dev_reg"/>
</dbReference>
<evidence type="ECO:0000259" key="7">
    <source>
        <dbReference type="PROSITE" id="PS50940"/>
    </source>
</evidence>
<keyword evidence="5" id="KW-0325">Glycoprotein</keyword>
<gene>
    <name evidence="8" type="ORF">TCEB3V08_LOCUS6582</name>
</gene>
<evidence type="ECO:0000256" key="5">
    <source>
        <dbReference type="ARBA" id="ARBA00023180"/>
    </source>
</evidence>
<feature type="region of interest" description="Disordered" evidence="6">
    <location>
        <begin position="107"/>
        <end position="150"/>
    </location>
</feature>
<keyword evidence="3" id="KW-0677">Repeat</keyword>
<dbReference type="SUPFAM" id="SSF57625">
    <property type="entry name" value="Invertebrate chitin-binding proteins"/>
    <property type="match status" value="1"/>
</dbReference>
<dbReference type="GO" id="GO:0005576">
    <property type="term" value="C:extracellular region"/>
    <property type="evidence" value="ECO:0007669"/>
    <property type="project" value="InterPro"/>
</dbReference>
<dbReference type="PROSITE" id="PS50940">
    <property type="entry name" value="CHIT_BIND_II"/>
    <property type="match status" value="1"/>
</dbReference>
<evidence type="ECO:0000256" key="3">
    <source>
        <dbReference type="ARBA" id="ARBA00022737"/>
    </source>
</evidence>
<evidence type="ECO:0000256" key="2">
    <source>
        <dbReference type="ARBA" id="ARBA00022729"/>
    </source>
</evidence>
<feature type="compositionally biased region" description="Polar residues" evidence="6">
    <location>
        <begin position="122"/>
        <end position="135"/>
    </location>
</feature>
<proteinExistence type="predicted"/>
<reference evidence="8" key="1">
    <citation type="submission" date="2020-11" db="EMBL/GenBank/DDBJ databases">
        <authorList>
            <person name="Tran Van P."/>
        </authorList>
    </citation>
    <scope>NUCLEOTIDE SEQUENCE</scope>
</reference>
<evidence type="ECO:0000313" key="8">
    <source>
        <dbReference type="EMBL" id="CAD7402611.1"/>
    </source>
</evidence>
<dbReference type="EMBL" id="OC318594">
    <property type="protein sequence ID" value="CAD7402611.1"/>
    <property type="molecule type" value="Genomic_DNA"/>
</dbReference>
<evidence type="ECO:0000256" key="1">
    <source>
        <dbReference type="ARBA" id="ARBA00022669"/>
    </source>
</evidence>
<dbReference type="InterPro" id="IPR036508">
    <property type="entry name" value="Chitin-bd_dom_sf"/>
</dbReference>
<dbReference type="InterPro" id="IPR002557">
    <property type="entry name" value="Chitin-bd_dom"/>
</dbReference>